<comment type="caution">
    <text evidence="2">The sequence shown here is derived from an EMBL/GenBank/DDBJ whole genome shotgun (WGS) entry which is preliminary data.</text>
</comment>
<dbReference type="EMBL" id="JAGTTL010000001">
    <property type="protein sequence ID" value="KAK6329034.1"/>
    <property type="molecule type" value="Genomic_DNA"/>
</dbReference>
<name>A0AAN8MDN1_9TELE</name>
<sequence>MTSTTQLSKQKLSVKTCKMTAAPATPCRPPPGFTALAVATPAMVIPRMTRRRPPAIAAPEAASTAGPGMDDTFVMILYNMYLRICAQEKENAELKMKCYQLHTEVLREERAVQRAEEWVRENQDSLPKLENILLAKEERLNQCTGSLTKIIDKTEELRPKGDEVFDQAQRLQATLESLRWKVEHPEEGEEEEAQWLIQGYQEHYASLEHEKVQVVLEEKTKEEKEVILEEETKEEILEEEAKEEVQVVLKGDTKKEKEVVLEEVTKEKKTEKKSSCFRGCSCSEDSREEQRRELTIREVK</sequence>
<evidence type="ECO:0000256" key="1">
    <source>
        <dbReference type="SAM" id="MobiDB-lite"/>
    </source>
</evidence>
<evidence type="ECO:0000313" key="2">
    <source>
        <dbReference type="EMBL" id="KAK6329034.1"/>
    </source>
</evidence>
<dbReference type="Proteomes" id="UP001356427">
    <property type="component" value="Unassembled WGS sequence"/>
</dbReference>
<protein>
    <submittedName>
        <fullName evidence="2">Uncharacterized protein</fullName>
    </submittedName>
</protein>
<feature type="region of interest" description="Disordered" evidence="1">
    <location>
        <begin position="267"/>
        <end position="300"/>
    </location>
</feature>
<accession>A0AAN8MDN1</accession>
<keyword evidence="3" id="KW-1185">Reference proteome</keyword>
<feature type="compositionally biased region" description="Basic and acidic residues" evidence="1">
    <location>
        <begin position="284"/>
        <end position="300"/>
    </location>
</feature>
<reference evidence="2 3" key="1">
    <citation type="submission" date="2021-04" db="EMBL/GenBank/DDBJ databases">
        <authorList>
            <person name="De Guttry C."/>
            <person name="Zahm M."/>
            <person name="Klopp C."/>
            <person name="Cabau C."/>
            <person name="Louis A."/>
            <person name="Berthelot C."/>
            <person name="Parey E."/>
            <person name="Roest Crollius H."/>
            <person name="Montfort J."/>
            <person name="Robinson-Rechavi M."/>
            <person name="Bucao C."/>
            <person name="Bouchez O."/>
            <person name="Gislard M."/>
            <person name="Lluch J."/>
            <person name="Milhes M."/>
            <person name="Lampietro C."/>
            <person name="Lopez Roques C."/>
            <person name="Donnadieu C."/>
            <person name="Braasch I."/>
            <person name="Desvignes T."/>
            <person name="Postlethwait J."/>
            <person name="Bobe J."/>
            <person name="Wedekind C."/>
            <person name="Guiguen Y."/>
        </authorList>
    </citation>
    <scope>NUCLEOTIDE SEQUENCE [LARGE SCALE GENOMIC DNA]</scope>
    <source>
        <strain evidence="2">Cs_M1</strain>
        <tissue evidence="2">Blood</tissue>
    </source>
</reference>
<proteinExistence type="predicted"/>
<dbReference type="AlphaFoldDB" id="A0AAN8MDN1"/>
<organism evidence="2 3">
    <name type="scientific">Coregonus suidteri</name>
    <dbReference type="NCBI Taxonomy" id="861788"/>
    <lineage>
        <taxon>Eukaryota</taxon>
        <taxon>Metazoa</taxon>
        <taxon>Chordata</taxon>
        <taxon>Craniata</taxon>
        <taxon>Vertebrata</taxon>
        <taxon>Euteleostomi</taxon>
        <taxon>Actinopterygii</taxon>
        <taxon>Neopterygii</taxon>
        <taxon>Teleostei</taxon>
        <taxon>Protacanthopterygii</taxon>
        <taxon>Salmoniformes</taxon>
        <taxon>Salmonidae</taxon>
        <taxon>Coregoninae</taxon>
        <taxon>Coregonus</taxon>
    </lineage>
</organism>
<gene>
    <name evidence="2" type="ORF">J4Q44_G00010120</name>
</gene>
<evidence type="ECO:0000313" key="3">
    <source>
        <dbReference type="Proteomes" id="UP001356427"/>
    </source>
</evidence>